<dbReference type="PANTHER" id="PTHR46586">
    <property type="entry name" value="ANKYRIN REPEAT-CONTAINING PROTEIN"/>
    <property type="match status" value="1"/>
</dbReference>
<reference evidence="1 2" key="1">
    <citation type="submission" date="2024-03" db="EMBL/GenBank/DDBJ databases">
        <title>Complete genome sequence of the green alga Chloropicon roscoffensis RCC1871.</title>
        <authorList>
            <person name="Lemieux C."/>
            <person name="Pombert J.-F."/>
            <person name="Otis C."/>
            <person name="Turmel M."/>
        </authorList>
    </citation>
    <scope>NUCLEOTIDE SEQUENCE [LARGE SCALE GENOMIC DNA]</scope>
    <source>
        <strain evidence="1 2">RCC1871</strain>
    </source>
</reference>
<sequence length="318" mass="36562">MGSTTPCGERRHDSLDDPIASGLVWFSLPRQLWKRVTGLLHSDDLYAFARACRFFRALQVDHIDQQAAAHETKSMSSTSSSLLSKKKAMLLEGFRTSNKRTKTTSLRTRVYNWRDESGRSRKVTRSYLEFAHDDPKSVVEKEDQWERRRSDTLNAAAMHGYAELVHRWAEEGTKVGWKTCEACCKGGQVGILRWLREIRDPPCPWRKSFSTFNEAARGGHLECCEYLLDQGCPWEDDGYTMTAAAEGGHTRVLEWLRSRDPPCNWEVSGATCLAAIRGGHLESLEFLRREGCPWDREKGMRVARTRKHVRVLRWIEKN</sequence>
<dbReference type="Gene3D" id="1.25.40.20">
    <property type="entry name" value="Ankyrin repeat-containing domain"/>
    <property type="match status" value="1"/>
</dbReference>
<name>A0AAX4PJQ3_9CHLO</name>
<dbReference type="SUPFAM" id="SSF140860">
    <property type="entry name" value="Pseudo ankyrin repeat-like"/>
    <property type="match status" value="1"/>
</dbReference>
<dbReference type="PANTHER" id="PTHR46586:SF3">
    <property type="entry name" value="ANKYRIN REPEAT-CONTAINING PROTEIN"/>
    <property type="match status" value="1"/>
</dbReference>
<evidence type="ECO:0008006" key="3">
    <source>
        <dbReference type="Google" id="ProtNLM"/>
    </source>
</evidence>
<dbReference type="AlphaFoldDB" id="A0AAX4PJQ3"/>
<keyword evidence="2" id="KW-1185">Reference proteome</keyword>
<protein>
    <recommendedName>
        <fullName evidence="3">F-box domain-containing protein</fullName>
    </recommendedName>
</protein>
<evidence type="ECO:0000313" key="2">
    <source>
        <dbReference type="Proteomes" id="UP001472866"/>
    </source>
</evidence>
<gene>
    <name evidence="1" type="ORF">HKI87_16g82040</name>
</gene>
<proteinExistence type="predicted"/>
<dbReference type="Proteomes" id="UP001472866">
    <property type="component" value="Chromosome 16"/>
</dbReference>
<accession>A0AAX4PJQ3</accession>
<dbReference type="InterPro" id="IPR052050">
    <property type="entry name" value="SecEffector_AnkRepeat"/>
</dbReference>
<evidence type="ECO:0000313" key="1">
    <source>
        <dbReference type="EMBL" id="WZN66637.1"/>
    </source>
</evidence>
<dbReference type="InterPro" id="IPR036770">
    <property type="entry name" value="Ankyrin_rpt-contain_sf"/>
</dbReference>
<dbReference type="SUPFAM" id="SSF48403">
    <property type="entry name" value="Ankyrin repeat"/>
    <property type="match status" value="1"/>
</dbReference>
<dbReference type="EMBL" id="CP151516">
    <property type="protein sequence ID" value="WZN66637.1"/>
    <property type="molecule type" value="Genomic_DNA"/>
</dbReference>
<organism evidence="1 2">
    <name type="scientific">Chloropicon roscoffensis</name>
    <dbReference type="NCBI Taxonomy" id="1461544"/>
    <lineage>
        <taxon>Eukaryota</taxon>
        <taxon>Viridiplantae</taxon>
        <taxon>Chlorophyta</taxon>
        <taxon>Chloropicophyceae</taxon>
        <taxon>Chloropicales</taxon>
        <taxon>Chloropicaceae</taxon>
        <taxon>Chloropicon</taxon>
    </lineage>
</organism>